<gene>
    <name evidence="2" type="ORF">BcabD6B2_56450</name>
</gene>
<dbReference type="Proteomes" id="UP001497744">
    <property type="component" value="Unassembled WGS sequence"/>
</dbReference>
<proteinExistence type="predicted"/>
<dbReference type="AlphaFoldDB" id="A0AAV4M5V0"/>
<feature type="region of interest" description="Disordered" evidence="1">
    <location>
        <begin position="266"/>
        <end position="295"/>
    </location>
</feature>
<reference evidence="2 3" key="1">
    <citation type="submission" date="2021-06" db="EMBL/GenBank/DDBJ databases">
        <title>Genome sequence of Babesia caballi.</title>
        <authorList>
            <person name="Yamagishi J."/>
            <person name="Kidaka T."/>
            <person name="Ochi A."/>
        </authorList>
    </citation>
    <scope>NUCLEOTIDE SEQUENCE [LARGE SCALE GENOMIC DNA]</scope>
    <source>
        <strain evidence="2">USDA-D6B2</strain>
    </source>
</reference>
<dbReference type="EMBL" id="BPLF01000006">
    <property type="protein sequence ID" value="GIX66209.1"/>
    <property type="molecule type" value="Genomic_DNA"/>
</dbReference>
<dbReference type="GeneID" id="94197690"/>
<feature type="region of interest" description="Disordered" evidence="1">
    <location>
        <begin position="336"/>
        <end position="372"/>
    </location>
</feature>
<evidence type="ECO:0000313" key="3">
    <source>
        <dbReference type="Proteomes" id="UP001497744"/>
    </source>
</evidence>
<organism evidence="2 3">
    <name type="scientific">Babesia caballi</name>
    <dbReference type="NCBI Taxonomy" id="5871"/>
    <lineage>
        <taxon>Eukaryota</taxon>
        <taxon>Sar</taxon>
        <taxon>Alveolata</taxon>
        <taxon>Apicomplexa</taxon>
        <taxon>Aconoidasida</taxon>
        <taxon>Piroplasmida</taxon>
        <taxon>Babesiidae</taxon>
        <taxon>Babesia</taxon>
    </lineage>
</organism>
<comment type="caution">
    <text evidence="2">The sequence shown here is derived from an EMBL/GenBank/DDBJ whole genome shotgun (WGS) entry which is preliminary data.</text>
</comment>
<protein>
    <submittedName>
        <fullName evidence="2">Uncharacterized protein</fullName>
    </submittedName>
</protein>
<dbReference type="RefSeq" id="XP_067718278.1">
    <property type="nucleotide sequence ID" value="XM_067862177.1"/>
</dbReference>
<evidence type="ECO:0000256" key="1">
    <source>
        <dbReference type="SAM" id="MobiDB-lite"/>
    </source>
</evidence>
<name>A0AAV4M5V0_BABCB</name>
<evidence type="ECO:0000313" key="2">
    <source>
        <dbReference type="EMBL" id="GIX66209.1"/>
    </source>
</evidence>
<sequence>MHASRPAARRLRPRLFPCHRQRVEHAQLPLKWRELGRCWEGLRRGPGCASTFPPADHLQQRRPQTEPAHAAHLPLPTELGARRHHHAALVAVQAPPELLAHHGGAHLRRRVGDEGLVGGEHGELGAQARGVAQQAAALIHVLRRLVESRKQPPRSRLEIPGAHEQVRHRVVNPRRHAYRQATPNVQRRLALQERAHAPAVVLAQQPQVLAEVVAPRRPAAPALRGEPEQRVQHHQLQLRRVLERRQHDVLRGLERGLLEHAREVGQRKHLGQQRRRAFQVDPDQARQRVHQRHDKRPLDTRIQQQKLIHRALRRRGARLYAVQALLQVGKDPTATGRLPRADHLPVIPRDFAQKQPRFKVARQGKQPAAEPL</sequence>
<keyword evidence="3" id="KW-1185">Reference proteome</keyword>
<feature type="compositionally biased region" description="Basic residues" evidence="1">
    <location>
        <begin position="267"/>
        <end position="277"/>
    </location>
</feature>
<accession>A0AAV4M5V0</accession>